<keyword evidence="5 9" id="KW-0812">Transmembrane</keyword>
<evidence type="ECO:0000256" key="5">
    <source>
        <dbReference type="ARBA" id="ARBA00022692"/>
    </source>
</evidence>
<feature type="transmembrane region" description="Helical" evidence="9">
    <location>
        <begin position="375"/>
        <end position="396"/>
    </location>
</feature>
<keyword evidence="4" id="KW-0597">Phosphoprotein</keyword>
<dbReference type="PANTHER" id="PTHR31806:SF1">
    <property type="entry name" value="PURINE-CYTOSINE PERMEASE FCY2-RELATED"/>
    <property type="match status" value="1"/>
</dbReference>
<reference evidence="10 11" key="1">
    <citation type="submission" date="2017-10" db="EMBL/GenBank/DDBJ databases">
        <title>Comparative genomics in systemic dimorphic fungi from Ajellomycetaceae.</title>
        <authorList>
            <person name="Munoz J.F."/>
            <person name="Mcewen J.G."/>
            <person name="Clay O.K."/>
            <person name="Cuomo C.A."/>
        </authorList>
    </citation>
    <scope>NUCLEOTIDE SEQUENCE [LARGE SCALE GENOMIC DNA]</scope>
    <source>
        <strain evidence="10 11">UAMH4076</strain>
    </source>
</reference>
<proteinExistence type="inferred from homology"/>
<dbReference type="Pfam" id="PF02133">
    <property type="entry name" value="Transp_cyt_pur"/>
    <property type="match status" value="1"/>
</dbReference>
<sequence length="510" mass="56185">MSHDAFTDIEIGSAREYPEQNDEQEYAPAEDIEIEKGFITKLQRFTGKYGVEQRGIEPVLEHERTDTTVLRLGMLWFACNIAVSSFAIGILAVPVFGLGFVDGFLVILFFNILGILPVCFFSTLGARLGLRQMVLSRFYFGYYGVKLAALLNFFACLGWSAVNVIVGAQLIQAVNNDVPSWAAIIIIGSATFIVSVFGYKVVHIYESFCWIPAFIVFMVVLGIFAHSGDFENLPLKTGTSETASVLSFASAVFGFSTAWAIISADYCVYQPITVSQKKIFFTVFCGLFPALIFTQALGLAIATATVNNPAYAAAYNDNHVGGLLAHVLFPRLGSFGKFCLVILALSIIGNNCPNMYSLGFCLQILHSQTQRVPRYVWSFAGTLVYIGVAIPGFFHFETVLESFMLIIGYWSAVYEGISLGEHIMFRRGTSPYNVEDYDTPSRLPPSFAAVGAFCCGVMGVVVGMSQRWFVGPIAKRIDASGADIGFELAFGFTLVSFLIFRTMERSYFKR</sequence>
<dbReference type="Gene3D" id="1.10.4160.10">
    <property type="entry name" value="Hydantoin permease"/>
    <property type="match status" value="1"/>
</dbReference>
<name>A0A2B7Z0Y5_9EURO</name>
<protein>
    <recommendedName>
        <fullName evidence="12">NCS1 family nucleobase:cation symporter-1</fullName>
    </recommendedName>
</protein>
<comment type="subcellular location">
    <subcellularLocation>
        <location evidence="1">Membrane</location>
        <topology evidence="1">Multi-pass membrane protein</topology>
    </subcellularLocation>
</comment>
<dbReference type="FunFam" id="1.10.4160.10:FF:000002">
    <property type="entry name" value="Purine-cytosine permease fcyB"/>
    <property type="match status" value="1"/>
</dbReference>
<dbReference type="GO" id="GO:0000329">
    <property type="term" value="C:fungal-type vacuole membrane"/>
    <property type="evidence" value="ECO:0007669"/>
    <property type="project" value="TreeGrafter"/>
</dbReference>
<feature type="transmembrane region" description="Helical" evidence="9">
    <location>
        <begin position="103"/>
        <end position="126"/>
    </location>
</feature>
<keyword evidence="7 8" id="KW-0472">Membrane</keyword>
<dbReference type="VEuPathDB" id="FungiDB:EMCG_04237"/>
<dbReference type="PIRSF" id="PIRSF002744">
    <property type="entry name" value="Pur-cyt_permease"/>
    <property type="match status" value="1"/>
</dbReference>
<feature type="transmembrane region" description="Helical" evidence="9">
    <location>
        <begin position="245"/>
        <end position="267"/>
    </location>
</feature>
<evidence type="ECO:0000256" key="3">
    <source>
        <dbReference type="ARBA" id="ARBA00022448"/>
    </source>
</evidence>
<dbReference type="STRING" id="73230.A0A2B7Z0Y5"/>
<evidence type="ECO:0000256" key="8">
    <source>
        <dbReference type="PIRNR" id="PIRNR002744"/>
    </source>
</evidence>
<comment type="similarity">
    <text evidence="2 8">Belongs to the purine-cytosine permease (2.A.39) family.</text>
</comment>
<keyword evidence="11" id="KW-1185">Reference proteome</keyword>
<accession>A0A2B7Z0Y5</accession>
<organism evidence="10 11">
    <name type="scientific">[Emmonsia] crescens</name>
    <dbReference type="NCBI Taxonomy" id="73230"/>
    <lineage>
        <taxon>Eukaryota</taxon>
        <taxon>Fungi</taxon>
        <taxon>Dikarya</taxon>
        <taxon>Ascomycota</taxon>
        <taxon>Pezizomycotina</taxon>
        <taxon>Eurotiomycetes</taxon>
        <taxon>Eurotiomycetidae</taxon>
        <taxon>Onygenales</taxon>
        <taxon>Ajellomycetaceae</taxon>
        <taxon>Emergomyces</taxon>
    </lineage>
</organism>
<evidence type="ECO:0000256" key="4">
    <source>
        <dbReference type="ARBA" id="ARBA00022553"/>
    </source>
</evidence>
<gene>
    <name evidence="10" type="ORF">GX50_07233</name>
</gene>
<evidence type="ECO:0000313" key="10">
    <source>
        <dbReference type="EMBL" id="PGH30014.1"/>
    </source>
</evidence>
<feature type="transmembrane region" description="Helical" evidence="9">
    <location>
        <begin position="74"/>
        <end position="97"/>
    </location>
</feature>
<feature type="transmembrane region" description="Helical" evidence="9">
    <location>
        <begin position="402"/>
        <end position="425"/>
    </location>
</feature>
<evidence type="ECO:0000256" key="7">
    <source>
        <dbReference type="ARBA" id="ARBA00023136"/>
    </source>
</evidence>
<dbReference type="InterPro" id="IPR026030">
    <property type="entry name" value="Pur-cyt_permease_Fcy2/21/22"/>
</dbReference>
<keyword evidence="6 9" id="KW-1133">Transmembrane helix</keyword>
<evidence type="ECO:0000256" key="1">
    <source>
        <dbReference type="ARBA" id="ARBA00004141"/>
    </source>
</evidence>
<feature type="transmembrane region" description="Helical" evidence="9">
    <location>
        <begin position="279"/>
        <end position="303"/>
    </location>
</feature>
<feature type="transmembrane region" description="Helical" evidence="9">
    <location>
        <begin position="446"/>
        <end position="464"/>
    </location>
</feature>
<feature type="transmembrane region" description="Helical" evidence="9">
    <location>
        <begin position="208"/>
        <end position="225"/>
    </location>
</feature>
<dbReference type="AlphaFoldDB" id="A0A2B7Z0Y5"/>
<dbReference type="EMBL" id="PDND01000197">
    <property type="protein sequence ID" value="PGH30014.1"/>
    <property type="molecule type" value="Genomic_DNA"/>
</dbReference>
<dbReference type="CDD" id="cd11484">
    <property type="entry name" value="SLC-NCS1sbd_CobB-like"/>
    <property type="match status" value="1"/>
</dbReference>
<evidence type="ECO:0000256" key="9">
    <source>
        <dbReference type="SAM" id="Phobius"/>
    </source>
</evidence>
<comment type="caution">
    <text evidence="10">The sequence shown here is derived from an EMBL/GenBank/DDBJ whole genome shotgun (WGS) entry which is preliminary data.</text>
</comment>
<dbReference type="GO" id="GO:0005886">
    <property type="term" value="C:plasma membrane"/>
    <property type="evidence" value="ECO:0007669"/>
    <property type="project" value="TreeGrafter"/>
</dbReference>
<evidence type="ECO:0000313" key="11">
    <source>
        <dbReference type="Proteomes" id="UP000226031"/>
    </source>
</evidence>
<feature type="transmembrane region" description="Helical" evidence="9">
    <location>
        <begin position="181"/>
        <end position="201"/>
    </location>
</feature>
<keyword evidence="3 8" id="KW-0813">Transport</keyword>
<evidence type="ECO:0000256" key="2">
    <source>
        <dbReference type="ARBA" id="ARBA00008974"/>
    </source>
</evidence>
<evidence type="ECO:0000256" key="6">
    <source>
        <dbReference type="ARBA" id="ARBA00022989"/>
    </source>
</evidence>
<dbReference type="PANTHER" id="PTHR31806">
    <property type="entry name" value="PURINE-CYTOSINE PERMEASE FCY2-RELATED"/>
    <property type="match status" value="1"/>
</dbReference>
<dbReference type="InterPro" id="IPR001248">
    <property type="entry name" value="Pur-cyt_permease"/>
</dbReference>
<dbReference type="GO" id="GO:0015851">
    <property type="term" value="P:nucleobase transport"/>
    <property type="evidence" value="ECO:0007669"/>
    <property type="project" value="UniProtKB-ARBA"/>
</dbReference>
<dbReference type="Proteomes" id="UP000226031">
    <property type="component" value="Unassembled WGS sequence"/>
</dbReference>
<feature type="transmembrane region" description="Helical" evidence="9">
    <location>
        <begin position="484"/>
        <end position="500"/>
    </location>
</feature>
<feature type="transmembrane region" description="Helical" evidence="9">
    <location>
        <begin position="138"/>
        <end position="161"/>
    </location>
</feature>
<dbReference type="GO" id="GO:0022857">
    <property type="term" value="F:transmembrane transporter activity"/>
    <property type="evidence" value="ECO:0007669"/>
    <property type="project" value="InterPro"/>
</dbReference>
<evidence type="ECO:0008006" key="12">
    <source>
        <dbReference type="Google" id="ProtNLM"/>
    </source>
</evidence>